<organism evidence="1 2">
    <name type="scientific">Lusitaniella coriacea LEGE 07157</name>
    <dbReference type="NCBI Taxonomy" id="945747"/>
    <lineage>
        <taxon>Bacteria</taxon>
        <taxon>Bacillati</taxon>
        <taxon>Cyanobacteriota</taxon>
        <taxon>Cyanophyceae</taxon>
        <taxon>Spirulinales</taxon>
        <taxon>Lusitaniellaceae</taxon>
        <taxon>Lusitaniella</taxon>
    </lineage>
</organism>
<evidence type="ECO:0000313" key="1">
    <source>
        <dbReference type="EMBL" id="MBE9118618.1"/>
    </source>
</evidence>
<sequence>MNKYSSEPAKILQELEALAFSDISKVVDFDSEAAIVRDSTDLSQTVTSAIRKISISKHRNRATINVENYPKSSALKLLAKISGLDTDLNNAIAVLARYGLIVSRDESGKWTLFDVQSAK</sequence>
<proteinExistence type="predicted"/>
<dbReference type="Proteomes" id="UP000654482">
    <property type="component" value="Unassembled WGS sequence"/>
</dbReference>
<name>A0A8J7IXB6_9CYAN</name>
<reference evidence="1" key="1">
    <citation type="submission" date="2020-10" db="EMBL/GenBank/DDBJ databases">
        <authorList>
            <person name="Castelo-Branco R."/>
            <person name="Eusebio N."/>
            <person name="Adriana R."/>
            <person name="Vieira A."/>
            <person name="Brugerolle De Fraissinette N."/>
            <person name="Rezende De Castro R."/>
            <person name="Schneider M.P."/>
            <person name="Vasconcelos V."/>
            <person name="Leao P.N."/>
        </authorList>
    </citation>
    <scope>NUCLEOTIDE SEQUENCE</scope>
    <source>
        <strain evidence="1">LEGE 07157</strain>
    </source>
</reference>
<keyword evidence="2" id="KW-1185">Reference proteome</keyword>
<dbReference type="EMBL" id="JADEWZ010000054">
    <property type="protein sequence ID" value="MBE9118618.1"/>
    <property type="molecule type" value="Genomic_DNA"/>
</dbReference>
<accession>A0A8J7IXB6</accession>
<evidence type="ECO:0000313" key="2">
    <source>
        <dbReference type="Proteomes" id="UP000654482"/>
    </source>
</evidence>
<gene>
    <name evidence="1" type="ORF">IQ249_22265</name>
</gene>
<comment type="caution">
    <text evidence="1">The sequence shown here is derived from an EMBL/GenBank/DDBJ whole genome shotgun (WGS) entry which is preliminary data.</text>
</comment>
<dbReference type="AlphaFoldDB" id="A0A8J7IXB6"/>
<dbReference type="RefSeq" id="WP_194031702.1">
    <property type="nucleotide sequence ID" value="NZ_JADEWZ010000054.1"/>
</dbReference>
<protein>
    <submittedName>
        <fullName evidence="1">Uncharacterized protein</fullName>
    </submittedName>
</protein>